<keyword evidence="1" id="KW-0472">Membrane</keyword>
<feature type="transmembrane region" description="Helical" evidence="1">
    <location>
        <begin position="51"/>
        <end position="78"/>
    </location>
</feature>
<dbReference type="AlphaFoldDB" id="A0A0A0D4T4"/>
<dbReference type="EMBL" id="JANX01000261">
    <property type="protein sequence ID" value="KGM32798.1"/>
    <property type="molecule type" value="Genomic_DNA"/>
</dbReference>
<evidence type="ECO:0000256" key="1">
    <source>
        <dbReference type="SAM" id="Phobius"/>
    </source>
</evidence>
<accession>A0A0A0D4T4</accession>
<dbReference type="RefSeq" id="WP_034841745.1">
    <property type="nucleotide sequence ID" value="NZ_JANX01000261.1"/>
</dbReference>
<dbReference type="OrthoDB" id="9429546at2"/>
<gene>
    <name evidence="2" type="ORF">P409_19300</name>
</gene>
<evidence type="ECO:0000313" key="2">
    <source>
        <dbReference type="EMBL" id="KGM32798.1"/>
    </source>
</evidence>
<feature type="transmembrane region" description="Helical" evidence="1">
    <location>
        <begin position="25"/>
        <end position="45"/>
    </location>
</feature>
<keyword evidence="1" id="KW-0812">Transmembrane</keyword>
<name>A0A0A0D4T4_9PROT</name>
<comment type="caution">
    <text evidence="2">The sequence shown here is derived from an EMBL/GenBank/DDBJ whole genome shotgun (WGS) entry which is preliminary data.</text>
</comment>
<dbReference type="Proteomes" id="UP000029995">
    <property type="component" value="Unassembled WGS sequence"/>
</dbReference>
<proteinExistence type="predicted"/>
<keyword evidence="1" id="KW-1133">Transmembrane helix</keyword>
<protein>
    <submittedName>
        <fullName evidence="2">Uncharacterized protein</fullName>
    </submittedName>
</protein>
<evidence type="ECO:0000313" key="3">
    <source>
        <dbReference type="Proteomes" id="UP000029995"/>
    </source>
</evidence>
<organism evidence="2 3">
    <name type="scientific">Inquilinus limosus MP06</name>
    <dbReference type="NCBI Taxonomy" id="1398085"/>
    <lineage>
        <taxon>Bacteria</taxon>
        <taxon>Pseudomonadati</taxon>
        <taxon>Pseudomonadota</taxon>
        <taxon>Alphaproteobacteria</taxon>
        <taxon>Rhodospirillales</taxon>
        <taxon>Rhodospirillaceae</taxon>
        <taxon>Inquilinus</taxon>
    </lineage>
</organism>
<sequence>MDLSRTEGRAKSAVVSKDPSDLQSLLTVGGISATGLGASFLALFGPPGSDLSVALTIVTVAGGLAAVAAGFAVAAFAARR</sequence>
<reference evidence="2 3" key="1">
    <citation type="submission" date="2014-01" db="EMBL/GenBank/DDBJ databases">
        <title>Genome sequence determination for a cystic fibrosis isolate, Inquilinus limosus.</title>
        <authorList>
            <person name="Pino M."/>
            <person name="Di Conza J."/>
            <person name="Gutkind G."/>
        </authorList>
    </citation>
    <scope>NUCLEOTIDE SEQUENCE [LARGE SCALE GENOMIC DNA]</scope>
    <source>
        <strain evidence="2 3">MP06</strain>
    </source>
</reference>